<reference evidence="2" key="1">
    <citation type="journal article" date="2019" name="Int. J. Syst. Evol. Microbiol.">
        <title>The Global Catalogue of Microorganisms (GCM) 10K type strain sequencing project: providing services to taxonomists for standard genome sequencing and annotation.</title>
        <authorList>
            <consortium name="The Broad Institute Genomics Platform"/>
            <consortium name="The Broad Institute Genome Sequencing Center for Infectious Disease"/>
            <person name="Wu L."/>
            <person name="Ma J."/>
        </authorList>
    </citation>
    <scope>NUCLEOTIDE SEQUENCE [LARGE SCALE GENOMIC DNA]</scope>
    <source>
        <strain evidence="2">CGMCC 1.15772</strain>
    </source>
</reference>
<comment type="caution">
    <text evidence="1">The sequence shown here is derived from an EMBL/GenBank/DDBJ whole genome shotgun (WGS) entry which is preliminary data.</text>
</comment>
<evidence type="ECO:0000313" key="1">
    <source>
        <dbReference type="EMBL" id="MFC6591984.1"/>
    </source>
</evidence>
<dbReference type="InterPro" id="IPR011042">
    <property type="entry name" value="6-blade_b-propeller_TolB-like"/>
</dbReference>
<dbReference type="SUPFAM" id="SSF63829">
    <property type="entry name" value="Calcium-dependent phosphotriesterase"/>
    <property type="match status" value="1"/>
</dbReference>
<name>A0ABW1YCJ9_9DEIO</name>
<evidence type="ECO:0000313" key="2">
    <source>
        <dbReference type="Proteomes" id="UP001596297"/>
    </source>
</evidence>
<dbReference type="RefSeq" id="WP_380083000.1">
    <property type="nucleotide sequence ID" value="NZ_JBHSWD010000001.1"/>
</dbReference>
<protein>
    <submittedName>
        <fullName evidence="1">SMP-30/gluconolactonase/LRE family protein</fullName>
    </submittedName>
</protein>
<dbReference type="Proteomes" id="UP001596297">
    <property type="component" value="Unassembled WGS sequence"/>
</dbReference>
<dbReference type="Gene3D" id="2.120.10.30">
    <property type="entry name" value="TolB, C-terminal domain"/>
    <property type="match status" value="1"/>
</dbReference>
<accession>A0ABW1YCJ9</accession>
<gene>
    <name evidence="1" type="ORF">ACFP81_08185</name>
</gene>
<sequence length="116" mass="12598">MTLSADQPDFCALFPPGAELTRLATGFTWTEGPVWVPARHGEESGGVIFSDVRQNRTWRYSPAGLQPEMDPSHHQNGHCLDAQGRLIACSHGERALLRQEAGGAGRFWLPTGKASA</sequence>
<dbReference type="InterPro" id="IPR051262">
    <property type="entry name" value="SMP-30/CGR1_Lactonase"/>
</dbReference>
<dbReference type="PANTHER" id="PTHR47572:SF4">
    <property type="entry name" value="LACTONASE DRP35"/>
    <property type="match status" value="1"/>
</dbReference>
<dbReference type="EMBL" id="JBHSWD010000001">
    <property type="protein sequence ID" value="MFC6591984.1"/>
    <property type="molecule type" value="Genomic_DNA"/>
</dbReference>
<keyword evidence="2" id="KW-1185">Reference proteome</keyword>
<proteinExistence type="predicted"/>
<organism evidence="1 2">
    <name type="scientific">Deinococcus lacus</name>
    <dbReference type="NCBI Taxonomy" id="392561"/>
    <lineage>
        <taxon>Bacteria</taxon>
        <taxon>Thermotogati</taxon>
        <taxon>Deinococcota</taxon>
        <taxon>Deinococci</taxon>
        <taxon>Deinococcales</taxon>
        <taxon>Deinococcaceae</taxon>
        <taxon>Deinococcus</taxon>
    </lineage>
</organism>
<dbReference type="PANTHER" id="PTHR47572">
    <property type="entry name" value="LIPOPROTEIN-RELATED"/>
    <property type="match status" value="1"/>
</dbReference>